<feature type="compositionally biased region" description="Basic and acidic residues" evidence="6">
    <location>
        <begin position="1405"/>
        <end position="1417"/>
    </location>
</feature>
<name>A0A8V0ZHL1_CHICK</name>
<feature type="region of interest" description="Disordered" evidence="6">
    <location>
        <begin position="1052"/>
        <end position="1084"/>
    </location>
</feature>
<feature type="compositionally biased region" description="Basic and acidic residues" evidence="6">
    <location>
        <begin position="1463"/>
        <end position="1476"/>
    </location>
</feature>
<comment type="similarity">
    <text evidence="1">Belongs to the spectrin family.</text>
</comment>
<proteinExistence type="inferred from homology"/>
<dbReference type="InterPro" id="IPR018159">
    <property type="entry name" value="Spectrin/alpha-actinin"/>
</dbReference>
<evidence type="ECO:0000256" key="3">
    <source>
        <dbReference type="ARBA" id="ARBA00022737"/>
    </source>
</evidence>
<keyword evidence="9" id="KW-1185">Reference proteome</keyword>
<evidence type="ECO:0000256" key="6">
    <source>
        <dbReference type="SAM" id="MobiDB-lite"/>
    </source>
</evidence>
<evidence type="ECO:0000256" key="5">
    <source>
        <dbReference type="SAM" id="Coils"/>
    </source>
</evidence>
<feature type="region of interest" description="Disordered" evidence="6">
    <location>
        <begin position="1096"/>
        <end position="1170"/>
    </location>
</feature>
<feature type="compositionally biased region" description="Basic and acidic residues" evidence="6">
    <location>
        <begin position="143"/>
        <end position="157"/>
    </location>
</feature>
<accession>A0A8V0ZHL1</accession>
<dbReference type="Pfam" id="PF00435">
    <property type="entry name" value="Spectrin"/>
    <property type="match status" value="3"/>
</dbReference>
<evidence type="ECO:0000313" key="8">
    <source>
        <dbReference type="Ensembl" id="ENSGALP00010028063.1"/>
    </source>
</evidence>
<dbReference type="GO" id="GO:0051693">
    <property type="term" value="P:actin filament capping"/>
    <property type="evidence" value="ECO:0007669"/>
    <property type="project" value="UniProtKB-KW"/>
</dbReference>
<feature type="compositionally biased region" description="Basic and acidic residues" evidence="6">
    <location>
        <begin position="117"/>
        <end position="127"/>
    </location>
</feature>
<dbReference type="InterPro" id="IPR002017">
    <property type="entry name" value="Spectrin_repeat"/>
</dbReference>
<dbReference type="Ensembl" id="ENSGALT00010047361.1">
    <property type="protein sequence ID" value="ENSGALP00010028063.1"/>
    <property type="gene ID" value="ENSGALG00010019621.1"/>
</dbReference>
<dbReference type="GO" id="GO:0030036">
    <property type="term" value="P:actin cytoskeleton organization"/>
    <property type="evidence" value="ECO:0000318"/>
    <property type="project" value="GO_Central"/>
</dbReference>
<dbReference type="CDD" id="cd00176">
    <property type="entry name" value="SPEC"/>
    <property type="match status" value="2"/>
</dbReference>
<feature type="compositionally biased region" description="Polar residues" evidence="6">
    <location>
        <begin position="1071"/>
        <end position="1081"/>
    </location>
</feature>
<evidence type="ECO:0000256" key="2">
    <source>
        <dbReference type="ARBA" id="ARBA00022467"/>
    </source>
</evidence>
<feature type="compositionally biased region" description="Pro residues" evidence="6">
    <location>
        <begin position="1220"/>
        <end position="1229"/>
    </location>
</feature>
<keyword evidence="2" id="KW-0117">Actin capping</keyword>
<dbReference type="PANTHER" id="PTHR11915">
    <property type="entry name" value="SPECTRIN/FILAMIN RELATED CYTOSKELETAL PROTEIN"/>
    <property type="match status" value="1"/>
</dbReference>
<dbReference type="PROSITE" id="PS50003">
    <property type="entry name" value="PH_DOMAIN"/>
    <property type="match status" value="1"/>
</dbReference>
<feature type="compositionally biased region" description="Pro residues" evidence="6">
    <location>
        <begin position="2158"/>
        <end position="2170"/>
    </location>
</feature>
<feature type="region of interest" description="Disordered" evidence="6">
    <location>
        <begin position="770"/>
        <end position="811"/>
    </location>
</feature>
<keyword evidence="4" id="KW-0009">Actin-binding</keyword>
<feature type="domain" description="PH" evidence="7">
    <location>
        <begin position="1662"/>
        <end position="1770"/>
    </location>
</feature>
<keyword evidence="3" id="KW-0677">Repeat</keyword>
<dbReference type="PRINTS" id="PR00683">
    <property type="entry name" value="SPECTRINPH"/>
</dbReference>
<dbReference type="Gene3D" id="2.30.29.30">
    <property type="entry name" value="Pleckstrin-homology domain (PH domain)/Phosphotyrosine-binding domain (PTB)"/>
    <property type="match status" value="1"/>
</dbReference>
<dbReference type="SMART" id="SM00150">
    <property type="entry name" value="SPEC"/>
    <property type="match status" value="6"/>
</dbReference>
<reference evidence="8" key="1">
    <citation type="submission" date="2020-11" db="EMBL/GenBank/DDBJ databases">
        <title>Gallus gallus (Chicken) genome, bGalGal1, GRCg7b, maternal haplotype autosomes + Z &amp; W.</title>
        <authorList>
            <person name="Warren W."/>
            <person name="Formenti G."/>
            <person name="Fedrigo O."/>
            <person name="Haase B."/>
            <person name="Mountcastle J."/>
            <person name="Balacco J."/>
            <person name="Tracey A."/>
            <person name="Schneider V."/>
            <person name="Okimoto R."/>
            <person name="Cheng H."/>
            <person name="Hawken R."/>
            <person name="Howe K."/>
            <person name="Jarvis E.D."/>
        </authorList>
    </citation>
    <scope>NUCLEOTIDE SEQUENCE [LARGE SCALE GENOMIC DNA]</scope>
    <source>
        <strain evidence="8">Broiler</strain>
    </source>
</reference>
<dbReference type="Pfam" id="PF15410">
    <property type="entry name" value="PH_9"/>
    <property type="match status" value="1"/>
</dbReference>
<feature type="region of interest" description="Disordered" evidence="6">
    <location>
        <begin position="1373"/>
        <end position="1420"/>
    </location>
</feature>
<dbReference type="GeneTree" id="ENSGT00940000170208"/>
<dbReference type="OrthoDB" id="430364at2759"/>
<dbReference type="Gene3D" id="1.20.58.60">
    <property type="match status" value="4"/>
</dbReference>
<dbReference type="SMART" id="SM00233">
    <property type="entry name" value="PH"/>
    <property type="match status" value="1"/>
</dbReference>
<evidence type="ECO:0000259" key="7">
    <source>
        <dbReference type="PROSITE" id="PS50003"/>
    </source>
</evidence>
<dbReference type="InterPro" id="IPR001849">
    <property type="entry name" value="PH_domain"/>
</dbReference>
<feature type="region of interest" description="Disordered" evidence="6">
    <location>
        <begin position="106"/>
        <end position="195"/>
    </location>
</feature>
<feature type="region of interest" description="Disordered" evidence="6">
    <location>
        <begin position="1183"/>
        <end position="1244"/>
    </location>
</feature>
<dbReference type="InterPro" id="IPR041681">
    <property type="entry name" value="PH_9"/>
</dbReference>
<dbReference type="SUPFAM" id="SSF46966">
    <property type="entry name" value="Spectrin repeat"/>
    <property type="match status" value="4"/>
</dbReference>
<dbReference type="GO" id="GO:0030054">
    <property type="term" value="C:cell junction"/>
    <property type="evidence" value="ECO:0000318"/>
    <property type="project" value="GO_Central"/>
</dbReference>
<dbReference type="SUPFAM" id="SSF50729">
    <property type="entry name" value="PH domain-like"/>
    <property type="match status" value="1"/>
</dbReference>
<dbReference type="FunFam" id="2.30.29.30:FF:000024">
    <property type="entry name" value="Spectrin beta chain"/>
    <property type="match status" value="1"/>
</dbReference>
<protein>
    <recommendedName>
        <fullName evidence="7">PH domain-containing protein</fullName>
    </recommendedName>
</protein>
<feature type="compositionally biased region" description="Basic and acidic residues" evidence="6">
    <location>
        <begin position="185"/>
        <end position="195"/>
    </location>
</feature>
<reference evidence="8" key="2">
    <citation type="submission" date="2025-08" db="UniProtKB">
        <authorList>
            <consortium name="Ensembl"/>
        </authorList>
    </citation>
    <scope>IDENTIFICATION</scope>
    <source>
        <strain evidence="8">broiler</strain>
    </source>
</reference>
<feature type="compositionally biased region" description="Basic and acidic residues" evidence="6">
    <location>
        <begin position="594"/>
        <end position="603"/>
    </location>
</feature>
<sequence>MSGSTARKVQPFTISTKLSLPKCAAEFSADSCPGIALASALDGRRGLRAGLEQRISLYLAQARAGPREQPRGTGSGTGAGPAGGGEEERVSRGALARSIKRITLSNWHGGDAGAPRDPARVGGERNHNNNNSGAGTAHVKVFLRKDVDAEDEKREAGSPRSGGFSSPVDGGSPFGMLAGAPPAAPHRESPRSKELVAARSSRQIAVGPPGTPEPSPPLAQFNREVLQAEGWVLGKLRDLKDGCDLQDWEQATQTLQREMKDFENTLIKLNQMGEQLMCGPSPGAEAVRRQLLALREQWQLLRQTAANQSRALGGLRSLQDFGRKAERLEAWMRSKEEKPSLAALLQESPDKIQLTRRILDLKQEEQQFQSLHEELNSLAQKLEKQGKSESRTISARRKHLNKMWLRLQGTLKEHHEALQLALEVATFLQQADALLDAIHAKRRNVCSGGKQGEAEMSRDQDVRDIASQVMMLDVTVSQLLSLQPSLAARVTAKHRDVKESWAQLQQALRNEKAPALAPVSGFPGSEAVAVITEPCGRVIVQELEGKNTGDRQKRGPGVTVQKDVARKMVEHVRGERSSPGSAAPGGDSKRKRKVPAEAERGTRPLEAQVQGACQEEQEAAGSPQVEAMLRELGELWEDLQRKHQENGAVLREIDKALRLVGELDRAERWLQAVAGSLSEPAPMRSPTELRRDLEGTDQLERQLTLCGLKLQALREEAASETSVEHEGAKKMQRKVEMVEEKLARVQSALRRRAADLRDSLVLSEFLQNLQEEESRSRQGPEAPGSRCRGSQGAFPPLSAQAEDSKEVSSPLGELQEAVEMLNSAVKERERVVEVAVETESLECLVAEVSPCLEALCCEAKALARDTAQAESGFTTVKSEKDLPGLQGLQSRQQEMERVVSESLQGKLEELERKASRLQELCPTHLCPIGREAQRTLRVWAELRELLQETRAHVQQAGRLRHFFKDYLAMISWTEDTRAQIFSESPSSHGLLEPQCEELERKIEAKLKEFEKLAAAGQQLVAEEHNLSAMIQERLEELQSMLGWVLVRWRAQRHQRDPGNKQEDRKDPESPLQASPASQEQSAPCAGESILSPDRITLCSLPTPVPGPEPQVPVGAVGSLPASPLSDTPLGGEQSWGKPSNLGPPEEAVAWDSSETSTLLLPPRGPSGLGGTVNLILSISKKGEKKKVQIEEAPRTAPLEESYGEKARKSSSTPQLVKRPPAAPSRPPAPGAGTSPASHTLPKAGAGSLFNSLQRRERAKAEQARLLTLQGIMGSSSLQPSPEERRGPTNTWPLKCGRRKAAGAAPSPPLGELLLYVKNPLVRDIDAECGATPGHPQPRCVSPGSKPACPQLALGSVLSLELPKDLGCLRDAAPREEERQGAGVRLWQPGCETGRQEEGTGGQSRDLGKAPKGERGTWFEEVSFNPSYGRHKAWGLEEHRSPRQASSAGEGIVDSRPSRPPHVSSRERDALATRSYRDGSPGSGAGRHEAARPELGPSPAGTSGAAGAVPSAACASPAAPTQLSVFEWELGPPQPPSPVLGTDVCRPARGQFEEEEEELQAIWDGASEWRAPSRTAGSPPGSDTAGRPLILSAANNVLVAKFTLPGAAQLLHSPHGEKSHGATPCLEEPPSTAPSDSPGTWDRHRQREEEREGSKAATGKVEFQMMEGTLERKHVLQAGGRKASCRTWGLFHAVLMRQTLCFYQDRKDSLKSSVVALPLNLSGAVCTPDTEYVKKTNCFRLQLRDGSEYLLRAPSQPLMNEWVSKLQQNSGFPEVDYFQAATQCIESPRAAGGFSKMPGPGSPHLQGHHQAMTAKSPEIVVLPRSNARLQQPLGTQDGPADGTVAAEDVCGATSHAAGSREQQLSPRMSPGLWDNSCPDDDYGLVANKRRSYSFTSATYQKIVPVAVPQEPPEAGSSYSVTLYISAILAPRLLSAPAHRSPPPRGEAAPHPSFPFWPGVLTPSCLPARSTGRGGRVVFIKKLIGTWSGSCFIRPAAGLCVLTEDGGGGCWGRGCQGRAQCLAPPRGPWVRGAPPAQLIPRPPGPSPTAARWGSCCPLVKRRLLGAGRPQSTACHGRARRFPTRRLGASASPVPGREEEEGAARADCAACQRCGKKGKLPRPEPRARAGSVAQPLLRRRGTGLKIAGLAAAQLRGAGGEPLPPPQRPAPSPRLRPGTARGASWG</sequence>
<dbReference type="GO" id="GO:0042995">
    <property type="term" value="C:cell projection"/>
    <property type="evidence" value="ECO:0000318"/>
    <property type="project" value="GO_Central"/>
</dbReference>
<feature type="region of interest" description="Disordered" evidence="6">
    <location>
        <begin position="1269"/>
        <end position="1309"/>
    </location>
</feature>
<feature type="compositionally biased region" description="Low complexity" evidence="6">
    <location>
        <begin position="1496"/>
        <end position="1517"/>
    </location>
</feature>
<dbReference type="InterPro" id="IPR011993">
    <property type="entry name" value="PH-like_dom_sf"/>
</dbReference>
<evidence type="ECO:0000256" key="4">
    <source>
        <dbReference type="ARBA" id="ARBA00023203"/>
    </source>
</evidence>
<dbReference type="CDD" id="cd10571">
    <property type="entry name" value="PH_beta_spectrin"/>
    <property type="match status" value="1"/>
</dbReference>
<dbReference type="Proteomes" id="UP000000539">
    <property type="component" value="Chromosome 3"/>
</dbReference>
<dbReference type="GO" id="GO:0030864">
    <property type="term" value="C:cortical actin cytoskeleton"/>
    <property type="evidence" value="ECO:0000318"/>
    <property type="project" value="GO_Central"/>
</dbReference>
<feature type="region of interest" description="Disordered" evidence="6">
    <location>
        <begin position="1610"/>
        <end position="1658"/>
    </location>
</feature>
<dbReference type="GO" id="GO:0005886">
    <property type="term" value="C:plasma membrane"/>
    <property type="evidence" value="ECO:0000318"/>
    <property type="project" value="GO_Central"/>
</dbReference>
<feature type="region of interest" description="Disordered" evidence="6">
    <location>
        <begin position="2113"/>
        <end position="2133"/>
    </location>
</feature>
<evidence type="ECO:0000313" key="9">
    <source>
        <dbReference type="Proteomes" id="UP000000539"/>
    </source>
</evidence>
<dbReference type="InterPro" id="IPR001605">
    <property type="entry name" value="PH_dom-spectrin-type"/>
</dbReference>
<reference evidence="8" key="3">
    <citation type="submission" date="2025-09" db="UniProtKB">
        <authorList>
            <consortium name="Ensembl"/>
        </authorList>
    </citation>
    <scope>IDENTIFICATION</scope>
    <source>
        <strain evidence="8">broiler</strain>
    </source>
</reference>
<feature type="compositionally biased region" description="Low complexity" evidence="6">
    <location>
        <begin position="577"/>
        <end position="586"/>
    </location>
</feature>
<keyword evidence="5" id="KW-0175">Coiled coil</keyword>
<feature type="region of interest" description="Disordered" evidence="6">
    <location>
        <begin position="2152"/>
        <end position="2182"/>
    </location>
</feature>
<feature type="compositionally biased region" description="Basic and acidic residues" evidence="6">
    <location>
        <begin position="1640"/>
        <end position="1653"/>
    </location>
</feature>
<feature type="coiled-coil region" evidence="5">
    <location>
        <begin position="245"/>
        <end position="272"/>
    </location>
</feature>
<organism evidence="8 9">
    <name type="scientific">Gallus gallus</name>
    <name type="common">Chicken</name>
    <dbReference type="NCBI Taxonomy" id="9031"/>
    <lineage>
        <taxon>Eukaryota</taxon>
        <taxon>Metazoa</taxon>
        <taxon>Chordata</taxon>
        <taxon>Craniata</taxon>
        <taxon>Vertebrata</taxon>
        <taxon>Euteleostomi</taxon>
        <taxon>Archelosauria</taxon>
        <taxon>Archosauria</taxon>
        <taxon>Dinosauria</taxon>
        <taxon>Saurischia</taxon>
        <taxon>Theropoda</taxon>
        <taxon>Coelurosauria</taxon>
        <taxon>Aves</taxon>
        <taxon>Neognathae</taxon>
        <taxon>Galloanserae</taxon>
        <taxon>Galliformes</taxon>
        <taxon>Phasianidae</taxon>
        <taxon>Phasianinae</taxon>
        <taxon>Gallus</taxon>
    </lineage>
</organism>
<evidence type="ECO:0000256" key="1">
    <source>
        <dbReference type="ARBA" id="ARBA00006826"/>
    </source>
</evidence>
<feature type="region of interest" description="Disordered" evidence="6">
    <location>
        <begin position="570"/>
        <end position="622"/>
    </location>
</feature>
<gene>
    <name evidence="8" type="primary">LOC421441</name>
</gene>
<dbReference type="GlyGen" id="A0A8V0ZHL1">
    <property type="glycosylation" value="2 sites"/>
</dbReference>
<feature type="region of interest" description="Disordered" evidence="6">
    <location>
        <begin position="1524"/>
        <end position="1543"/>
    </location>
</feature>
<feature type="compositionally biased region" description="Gly residues" evidence="6">
    <location>
        <begin position="73"/>
        <end position="84"/>
    </location>
</feature>
<dbReference type="GO" id="GO:0005543">
    <property type="term" value="F:phospholipid binding"/>
    <property type="evidence" value="ECO:0007669"/>
    <property type="project" value="InterPro"/>
</dbReference>
<feature type="region of interest" description="Disordered" evidence="6">
    <location>
        <begin position="1564"/>
        <end position="1587"/>
    </location>
</feature>
<feature type="region of interest" description="Disordered" evidence="6">
    <location>
        <begin position="63"/>
        <end position="93"/>
    </location>
</feature>
<dbReference type="GO" id="GO:0051015">
    <property type="term" value="F:actin filament binding"/>
    <property type="evidence" value="ECO:0000318"/>
    <property type="project" value="GO_Central"/>
</dbReference>
<feature type="region of interest" description="Disordered" evidence="6">
    <location>
        <begin position="1434"/>
        <end position="1517"/>
    </location>
</feature>
<feature type="compositionally biased region" description="Basic and acidic residues" evidence="6">
    <location>
        <begin position="1053"/>
        <end position="1068"/>
    </location>
</feature>